<organism evidence="11 12">
    <name type="scientific">Actinoplanes siamensis</name>
    <dbReference type="NCBI Taxonomy" id="1223317"/>
    <lineage>
        <taxon>Bacteria</taxon>
        <taxon>Bacillati</taxon>
        <taxon>Actinomycetota</taxon>
        <taxon>Actinomycetes</taxon>
        <taxon>Micromonosporales</taxon>
        <taxon>Micromonosporaceae</taxon>
        <taxon>Actinoplanes</taxon>
    </lineage>
</organism>
<dbReference type="InterPro" id="IPR000691">
    <property type="entry name" value="Prot_inh_I16_SSI"/>
</dbReference>
<evidence type="ECO:0000256" key="6">
    <source>
        <dbReference type="ARBA" id="ARBA00022900"/>
    </source>
</evidence>
<feature type="signal peptide" evidence="9">
    <location>
        <begin position="1"/>
        <end position="29"/>
    </location>
</feature>
<dbReference type="GO" id="GO:0005576">
    <property type="term" value="C:extracellular region"/>
    <property type="evidence" value="ECO:0007669"/>
    <property type="project" value="UniProtKB-SubCell"/>
</dbReference>
<keyword evidence="12" id="KW-1185">Reference proteome</keyword>
<sequence length="138" mass="14352">MYSIRRAGVLALSLCAATATLAAGSPAQAAPTPAPASSGRVVLSVFPAEVGDETPRVAVLRCDVDGGTHRLAKTACDELRAVDGDVAALADDEAICTREYRPVTAVAVGVWRGEPLTYRATFSNRCILLSATGNVFNF</sequence>
<evidence type="ECO:0000259" key="10">
    <source>
        <dbReference type="Pfam" id="PF00720"/>
    </source>
</evidence>
<comment type="caution">
    <text evidence="11">The sequence shown here is derived from an EMBL/GenBank/DDBJ whole genome shotgun (WGS) entry which is preliminary data.</text>
</comment>
<reference evidence="11" key="1">
    <citation type="submission" date="2021-01" db="EMBL/GenBank/DDBJ databases">
        <title>Whole genome shotgun sequence of Actinoplanes siamensis NBRC 109076.</title>
        <authorList>
            <person name="Komaki H."/>
            <person name="Tamura T."/>
        </authorList>
    </citation>
    <scope>NUCLEOTIDE SEQUENCE</scope>
    <source>
        <strain evidence="11">NBRC 109076</strain>
    </source>
</reference>
<evidence type="ECO:0000256" key="7">
    <source>
        <dbReference type="ARBA" id="ARBA00023157"/>
    </source>
</evidence>
<evidence type="ECO:0000256" key="3">
    <source>
        <dbReference type="ARBA" id="ARBA00011738"/>
    </source>
</evidence>
<evidence type="ECO:0000256" key="8">
    <source>
        <dbReference type="RuleBase" id="RU003471"/>
    </source>
</evidence>
<dbReference type="InterPro" id="IPR036819">
    <property type="entry name" value="Subtilisin_inhibitor-like_sf"/>
</dbReference>
<dbReference type="RefSeq" id="WP_203679858.1">
    <property type="nucleotide sequence ID" value="NZ_BOMW01000025.1"/>
</dbReference>
<comment type="similarity">
    <text evidence="2 8">Belongs to the protease inhibitor I16 (SSI) family.</text>
</comment>
<proteinExistence type="inferred from homology"/>
<dbReference type="EMBL" id="BOMW01000025">
    <property type="protein sequence ID" value="GIF05245.1"/>
    <property type="molecule type" value="Genomic_DNA"/>
</dbReference>
<gene>
    <name evidence="11" type="primary">sti1</name>
    <name evidence="11" type="ORF">Asi03nite_27830</name>
</gene>
<dbReference type="SUPFAM" id="SSF55399">
    <property type="entry name" value="Subtilisin inhibitor"/>
    <property type="match status" value="1"/>
</dbReference>
<dbReference type="AlphaFoldDB" id="A0A919TKK1"/>
<name>A0A919TKK1_9ACTN</name>
<comment type="subunit">
    <text evidence="3">Homodimer.</text>
</comment>
<evidence type="ECO:0000256" key="1">
    <source>
        <dbReference type="ARBA" id="ARBA00004613"/>
    </source>
</evidence>
<keyword evidence="7" id="KW-1015">Disulfide bond</keyword>
<dbReference type="Proteomes" id="UP000629619">
    <property type="component" value="Unassembled WGS sequence"/>
</dbReference>
<evidence type="ECO:0000256" key="2">
    <source>
        <dbReference type="ARBA" id="ARBA00010472"/>
    </source>
</evidence>
<feature type="chain" id="PRO_5036766514" evidence="9">
    <location>
        <begin position="30"/>
        <end position="138"/>
    </location>
</feature>
<keyword evidence="4" id="KW-0964">Secreted</keyword>
<feature type="domain" description="Subtilisin inhibitor" evidence="10">
    <location>
        <begin position="52"/>
        <end position="124"/>
    </location>
</feature>
<accession>A0A919TKK1</accession>
<dbReference type="Gene3D" id="3.30.350.10">
    <property type="entry name" value="Subtilisin inhibitor-like"/>
    <property type="match status" value="1"/>
</dbReference>
<protein>
    <submittedName>
        <fullName evidence="11">Subtilase-type protease inhibitor</fullName>
    </submittedName>
</protein>
<evidence type="ECO:0000256" key="4">
    <source>
        <dbReference type="ARBA" id="ARBA00022525"/>
    </source>
</evidence>
<keyword evidence="9" id="KW-0732">Signal</keyword>
<dbReference type="InterPro" id="IPR023549">
    <property type="entry name" value="Subtilisin_inhibitor"/>
</dbReference>
<keyword evidence="6 8" id="KW-0722">Serine protease inhibitor</keyword>
<evidence type="ECO:0000313" key="11">
    <source>
        <dbReference type="EMBL" id="GIF05245.1"/>
    </source>
</evidence>
<evidence type="ECO:0000256" key="9">
    <source>
        <dbReference type="SAM" id="SignalP"/>
    </source>
</evidence>
<keyword evidence="5 8" id="KW-0646">Protease inhibitor</keyword>
<dbReference type="Pfam" id="PF00720">
    <property type="entry name" value="SSI"/>
    <property type="match status" value="1"/>
</dbReference>
<dbReference type="GO" id="GO:0004867">
    <property type="term" value="F:serine-type endopeptidase inhibitor activity"/>
    <property type="evidence" value="ECO:0007669"/>
    <property type="project" value="UniProtKB-KW"/>
</dbReference>
<dbReference type="PRINTS" id="PR00294">
    <property type="entry name" value="SSBTLNINHBTR"/>
</dbReference>
<evidence type="ECO:0000313" key="12">
    <source>
        <dbReference type="Proteomes" id="UP000629619"/>
    </source>
</evidence>
<comment type="subcellular location">
    <subcellularLocation>
        <location evidence="1">Secreted</location>
    </subcellularLocation>
</comment>
<evidence type="ECO:0000256" key="5">
    <source>
        <dbReference type="ARBA" id="ARBA00022690"/>
    </source>
</evidence>